<dbReference type="AlphaFoldDB" id="A0A378SYB0"/>
<sequence>MQQWSRRNPAVADLLNPALVATVVSSAAVQYESSAAGPMPFELSFLLTPLVLHRDTRLSLPQRTNSHLTKWVSDHAVLAAGFGARAKSLVEPTREGLRFGVREGAIVFDGATITGYMGSKRPARIGDVADVVKKAGFVGRWFTKLDSPATAFALLGVTV</sequence>
<dbReference type="EMBL" id="UGQQ01000001">
    <property type="protein sequence ID" value="STZ52286.1"/>
    <property type="molecule type" value="Genomic_DNA"/>
</dbReference>
<reference evidence="1 2" key="1">
    <citation type="submission" date="2018-06" db="EMBL/GenBank/DDBJ databases">
        <authorList>
            <consortium name="Pathogen Informatics"/>
            <person name="Doyle S."/>
        </authorList>
    </citation>
    <scope>NUCLEOTIDE SEQUENCE [LARGE SCALE GENOMIC DNA]</scope>
    <source>
        <strain evidence="1 2">NCTC4524</strain>
    </source>
</reference>
<gene>
    <name evidence="1" type="ORF">NCTC4524_00240</name>
</gene>
<organism evidence="1 2">
    <name type="scientific">Mycolicibacterium senegalense</name>
    <dbReference type="NCBI Taxonomy" id="1796"/>
    <lineage>
        <taxon>Bacteria</taxon>
        <taxon>Bacillati</taxon>
        <taxon>Actinomycetota</taxon>
        <taxon>Actinomycetes</taxon>
        <taxon>Mycobacteriales</taxon>
        <taxon>Mycobacteriaceae</taxon>
        <taxon>Mycolicibacterium</taxon>
    </lineage>
</organism>
<name>A0A378SYB0_9MYCO</name>
<dbReference type="Proteomes" id="UP000254945">
    <property type="component" value="Unassembled WGS sequence"/>
</dbReference>
<protein>
    <submittedName>
        <fullName evidence="1">Uncharacterized protein</fullName>
    </submittedName>
</protein>
<dbReference type="InterPro" id="IPR045390">
    <property type="entry name" value="ABC-3C_MC3"/>
</dbReference>
<accession>A0A378SYB0</accession>
<dbReference type="RefSeq" id="WP_036391973.1">
    <property type="nucleotide sequence ID" value="NZ_CP081000.1"/>
</dbReference>
<proteinExistence type="predicted"/>
<evidence type="ECO:0000313" key="2">
    <source>
        <dbReference type="Proteomes" id="UP000254945"/>
    </source>
</evidence>
<dbReference type="Pfam" id="PF20131">
    <property type="entry name" value="MC3"/>
    <property type="match status" value="1"/>
</dbReference>
<evidence type="ECO:0000313" key="1">
    <source>
        <dbReference type="EMBL" id="STZ52286.1"/>
    </source>
</evidence>